<feature type="chain" id="PRO_5005194347" evidence="1">
    <location>
        <begin position="27"/>
        <end position="130"/>
    </location>
</feature>
<accession>A0A0G4K439</accession>
<name>A0A0G4K439_9SPIR</name>
<dbReference type="OrthoDB" id="9918789at2"/>
<sequence>MKRKRNIFKLLFILLTLSLFSLSCSMLDVTGSDEGIEKEYRGNRYSGDLIDESGVLSKAEISINSDGSFDLNLNGTVRIEAKNIISLGNGKYTASQGTSGFDLQFSSTSLDVTIVYYDNGKQLSGTLTKQ</sequence>
<evidence type="ECO:0000256" key="1">
    <source>
        <dbReference type="SAM" id="SignalP"/>
    </source>
</evidence>
<organism evidence="2 3">
    <name type="scientific">Brachyspira suanatina</name>
    <dbReference type="NCBI Taxonomy" id="381802"/>
    <lineage>
        <taxon>Bacteria</taxon>
        <taxon>Pseudomonadati</taxon>
        <taxon>Spirochaetota</taxon>
        <taxon>Spirochaetia</taxon>
        <taxon>Brachyspirales</taxon>
        <taxon>Brachyspiraceae</taxon>
        <taxon>Brachyspira</taxon>
    </lineage>
</organism>
<feature type="signal peptide" evidence="1">
    <location>
        <begin position="1"/>
        <end position="26"/>
    </location>
</feature>
<evidence type="ECO:0000313" key="2">
    <source>
        <dbReference type="EMBL" id="CRF31858.1"/>
    </source>
</evidence>
<dbReference type="Proteomes" id="UP000043763">
    <property type="component" value="Unassembled WGS sequence"/>
</dbReference>
<proteinExistence type="predicted"/>
<dbReference type="AlphaFoldDB" id="A0A0G4K439"/>
<keyword evidence="1" id="KW-0732">Signal</keyword>
<dbReference type="EMBL" id="CVLB01000001">
    <property type="protein sequence ID" value="CRF31858.1"/>
    <property type="molecule type" value="Genomic_DNA"/>
</dbReference>
<protein>
    <submittedName>
        <fullName evidence="2">Conserved hypothetical secreted protein</fullName>
    </submittedName>
</protein>
<reference evidence="3" key="1">
    <citation type="submission" date="2015-04" db="EMBL/GenBank/DDBJ databases">
        <authorList>
            <person name="Mushtaq Mamoona"/>
        </authorList>
    </citation>
    <scope>NUCLEOTIDE SEQUENCE [LARGE SCALE GENOMIC DNA]</scope>
    <source>
        <strain evidence="3">AN4859/03</strain>
    </source>
</reference>
<gene>
    <name evidence="2" type="ORF">BRSU_0421</name>
</gene>
<keyword evidence="3" id="KW-1185">Reference proteome</keyword>
<dbReference type="RefSeq" id="WP_048593566.1">
    <property type="nucleotide sequence ID" value="NZ_CVLB01000001.1"/>
</dbReference>
<dbReference type="PROSITE" id="PS51257">
    <property type="entry name" value="PROKAR_LIPOPROTEIN"/>
    <property type="match status" value="1"/>
</dbReference>
<evidence type="ECO:0000313" key="3">
    <source>
        <dbReference type="Proteomes" id="UP000043763"/>
    </source>
</evidence>